<evidence type="ECO:0000256" key="1">
    <source>
        <dbReference type="SAM" id="MobiDB-lite"/>
    </source>
</evidence>
<feature type="region of interest" description="Disordered" evidence="1">
    <location>
        <begin position="248"/>
        <end position="271"/>
    </location>
</feature>
<feature type="compositionally biased region" description="Polar residues" evidence="1">
    <location>
        <begin position="199"/>
        <end position="210"/>
    </location>
</feature>
<evidence type="ECO:0000313" key="3">
    <source>
        <dbReference type="Proteomes" id="UP000039865"/>
    </source>
</evidence>
<dbReference type="Proteomes" id="UP000039865">
    <property type="component" value="Unassembled WGS sequence"/>
</dbReference>
<proteinExistence type="predicted"/>
<name>A0A077ZU73_STYLE</name>
<dbReference type="InParanoid" id="A0A077ZU73"/>
<keyword evidence="3" id="KW-1185">Reference proteome</keyword>
<organism evidence="2 3">
    <name type="scientific">Stylonychia lemnae</name>
    <name type="common">Ciliate</name>
    <dbReference type="NCBI Taxonomy" id="5949"/>
    <lineage>
        <taxon>Eukaryota</taxon>
        <taxon>Sar</taxon>
        <taxon>Alveolata</taxon>
        <taxon>Ciliophora</taxon>
        <taxon>Intramacronucleata</taxon>
        <taxon>Spirotrichea</taxon>
        <taxon>Stichotrichia</taxon>
        <taxon>Sporadotrichida</taxon>
        <taxon>Oxytrichidae</taxon>
        <taxon>Stylonychinae</taxon>
        <taxon>Stylonychia</taxon>
    </lineage>
</organism>
<feature type="region of interest" description="Disordered" evidence="1">
    <location>
        <begin position="918"/>
        <end position="943"/>
    </location>
</feature>
<feature type="compositionally biased region" description="Acidic residues" evidence="1">
    <location>
        <begin position="109"/>
        <end position="121"/>
    </location>
</feature>
<feature type="compositionally biased region" description="Low complexity" evidence="1">
    <location>
        <begin position="248"/>
        <end position="260"/>
    </location>
</feature>
<evidence type="ECO:0000313" key="2">
    <source>
        <dbReference type="EMBL" id="CDW72835.1"/>
    </source>
</evidence>
<gene>
    <name evidence="2" type="primary">Contig5112.g5471</name>
    <name evidence="2" type="ORF">STYLEM_1800</name>
</gene>
<protein>
    <submittedName>
        <fullName evidence="2">Uncharacterized protein</fullName>
    </submittedName>
</protein>
<dbReference type="AlphaFoldDB" id="A0A077ZU73"/>
<accession>A0A077ZU73</accession>
<feature type="region of interest" description="Disordered" evidence="1">
    <location>
        <begin position="91"/>
        <end position="121"/>
    </location>
</feature>
<dbReference type="EMBL" id="CCKQ01001708">
    <property type="protein sequence ID" value="CDW72835.1"/>
    <property type="molecule type" value="Genomic_DNA"/>
</dbReference>
<feature type="compositionally biased region" description="Polar residues" evidence="1">
    <location>
        <begin position="918"/>
        <end position="927"/>
    </location>
</feature>
<sequence length="992" mass="115280">MHQQFKQSSNKFPQQHYAHLTKETHSMMQSDCGKVSDELHYETDAQFKSFGTGLLNQISPDGNHNENDFNSSIMIDEDISLKIHSNDLTQQSQSSFKTYKQKKRVSNQQEDDQNEESCDFDDINENVVEKSFQEIQREQRVNNHRVLTIQDQQQQINQVGGQSGLPHFNQSNQIDMLSSINSIKQSFITKNNASRENLYQEQRTPQNKQILTIGPKQPMLNTHKTQLDYKSPLDELCQNSQRFKQTSQQLSQLSKISKQSYPKTKNKTENKAKQYYPSKYSINNITNNLANISNSNTGNFTSRLQKDHSQKLLQTTQIQNTFVKEQSRNPYIKVAWTNGQEYLKKLGQKTTTANQSNQKQPSCNRFEVLYSNSKLEKWELRKKQKEEKPLDGFDQCTFQPIINRDRSLSNFSQRSKRTVDEFVNDQYIYLNKIQEKIDRQRQLKFQEEARSITPTRIANQDYSSQETFDRLHREANYLSIKKMQEAEQLIREQAPFTPSLVSKSKNLQRQQDVSDILYQDAKRRSVSPLSLVNNKEEMLSPSNFNKSSIEYLQKKISLEIEEAFQKYNGSLTSQNQFFKILSDIGYIKEPLKKEDRASLVEIYEILVLKTSQIKSNNLKLFIMALHDVYVQDRSILTNVDKLNLLNQKYGMIGELGHFIVNEQIKTNLVKRFQFMVLNHKSYQKQRNASISRDQSQSRNLNFQPVINEKSRTLANKHRENVSQQIQQIQQIGNQKQQSRSQLKLNTTNSNLNEQSPSVISNFDRLYRQASLLQLKRQSIQDEKLSNETKNCTFTPRLVGDKYKQNIKINTAGSTCQTKSKIFQNYQNNMMKQNYTKITDLFSQQSAIKLSTSQFTTPGISSKLEKLNMRYDSKKFSDKSSEISTANYYNQPQMNGGTSYQSLIGPSAEATHSYCDMSSNNQLQSSSAKNNKKEKKKVSYQIQSESEEEEEPILYANIHIGTDNQTAKLVLYEKDDPLVIVKQFCLKHRKLKI</sequence>
<reference evidence="2 3" key="1">
    <citation type="submission" date="2014-06" db="EMBL/GenBank/DDBJ databases">
        <authorList>
            <person name="Swart Estienne"/>
        </authorList>
    </citation>
    <scope>NUCLEOTIDE SEQUENCE [LARGE SCALE GENOMIC DNA]</scope>
    <source>
        <strain evidence="2 3">130c</strain>
    </source>
</reference>
<feature type="region of interest" description="Disordered" evidence="1">
    <location>
        <begin position="199"/>
        <end position="219"/>
    </location>
</feature>